<dbReference type="PROSITE" id="PS50262">
    <property type="entry name" value="G_PROTEIN_RECEP_F1_2"/>
    <property type="match status" value="1"/>
</dbReference>
<evidence type="ECO:0000256" key="4">
    <source>
        <dbReference type="ARBA" id="ARBA00023136"/>
    </source>
</evidence>
<dbReference type="Pfam" id="PF00001">
    <property type="entry name" value="7tm_1"/>
    <property type="match status" value="1"/>
</dbReference>
<feature type="transmembrane region" description="Helical" evidence="5">
    <location>
        <begin position="128"/>
        <end position="148"/>
    </location>
</feature>
<evidence type="ECO:0000256" key="1">
    <source>
        <dbReference type="ARBA" id="ARBA00004370"/>
    </source>
</evidence>
<sequence length="317" mass="35120">MSGFLLSNLCVGISVIISIFICVGIITNTTNILVFWRLGMSSVSNLSLLVLSTVDLINVLLMTGTAIVLSPPIARWTSVKESAILWLSCPLIYSTIAISSWVTVVINMERCCCVVFPMKVKQIFTRKVVTSLFFGMVLYQLAISVPHYSLMGLTPVTSTTTNETLLAFDFLKYNNNLGLVFVFASSTAPTAISFVLVIIGTTFLLVKLRQSAEFHSSMTGNRRIRISTREKKVARSAFGICVIYIVCFSPTVGIYVATAIFPRFDVPDPVYGNAATFILYLSMLLQVVSASINFFVYLEMLSQFKGTLKNLFLRRHN</sequence>
<evidence type="ECO:0000256" key="5">
    <source>
        <dbReference type="SAM" id="Phobius"/>
    </source>
</evidence>
<keyword evidence="8" id="KW-1185">Reference proteome</keyword>
<evidence type="ECO:0000256" key="3">
    <source>
        <dbReference type="ARBA" id="ARBA00022989"/>
    </source>
</evidence>
<organism evidence="7 8">
    <name type="scientific">Elysia marginata</name>
    <dbReference type="NCBI Taxonomy" id="1093978"/>
    <lineage>
        <taxon>Eukaryota</taxon>
        <taxon>Metazoa</taxon>
        <taxon>Spiralia</taxon>
        <taxon>Lophotrochozoa</taxon>
        <taxon>Mollusca</taxon>
        <taxon>Gastropoda</taxon>
        <taxon>Heterobranchia</taxon>
        <taxon>Euthyneura</taxon>
        <taxon>Panpulmonata</taxon>
        <taxon>Sacoglossa</taxon>
        <taxon>Placobranchoidea</taxon>
        <taxon>Plakobranchidae</taxon>
        <taxon>Elysia</taxon>
    </lineage>
</organism>
<dbReference type="Proteomes" id="UP000762676">
    <property type="component" value="Unassembled WGS sequence"/>
</dbReference>
<keyword evidence="7" id="KW-0675">Receptor</keyword>
<keyword evidence="4 5" id="KW-0472">Membrane</keyword>
<feature type="domain" description="G-protein coupled receptors family 1 profile" evidence="6">
    <location>
        <begin position="27"/>
        <end position="297"/>
    </location>
</feature>
<comment type="caution">
    <text evidence="7">The sequence shown here is derived from an EMBL/GenBank/DDBJ whole genome shotgun (WGS) entry which is preliminary data.</text>
</comment>
<feature type="transmembrane region" description="Helical" evidence="5">
    <location>
        <begin position="48"/>
        <end position="71"/>
    </location>
</feature>
<name>A0AAV4I3U2_9GAST</name>
<accession>A0AAV4I3U2</accession>
<evidence type="ECO:0000313" key="8">
    <source>
        <dbReference type="Proteomes" id="UP000762676"/>
    </source>
</evidence>
<keyword evidence="2 5" id="KW-0812">Transmembrane</keyword>
<dbReference type="AlphaFoldDB" id="A0AAV4I3U2"/>
<reference evidence="7 8" key="1">
    <citation type="journal article" date="2021" name="Elife">
        <title>Chloroplast acquisition without the gene transfer in kleptoplastic sea slugs, Plakobranchus ocellatus.</title>
        <authorList>
            <person name="Maeda T."/>
            <person name="Takahashi S."/>
            <person name="Yoshida T."/>
            <person name="Shimamura S."/>
            <person name="Takaki Y."/>
            <person name="Nagai Y."/>
            <person name="Toyoda A."/>
            <person name="Suzuki Y."/>
            <person name="Arimoto A."/>
            <person name="Ishii H."/>
            <person name="Satoh N."/>
            <person name="Nishiyama T."/>
            <person name="Hasebe M."/>
            <person name="Maruyama T."/>
            <person name="Minagawa J."/>
            <person name="Obokata J."/>
            <person name="Shigenobu S."/>
        </authorList>
    </citation>
    <scope>NUCLEOTIDE SEQUENCE [LARGE SCALE GENOMIC DNA]</scope>
</reference>
<comment type="subcellular location">
    <subcellularLocation>
        <location evidence="1">Membrane</location>
    </subcellularLocation>
</comment>
<dbReference type="InterPro" id="IPR017452">
    <property type="entry name" value="GPCR_Rhodpsn_7TM"/>
</dbReference>
<dbReference type="Gene3D" id="1.20.1070.10">
    <property type="entry name" value="Rhodopsin 7-helix transmembrane proteins"/>
    <property type="match status" value="1"/>
</dbReference>
<dbReference type="GO" id="GO:0016020">
    <property type="term" value="C:membrane"/>
    <property type="evidence" value="ECO:0007669"/>
    <property type="project" value="UniProtKB-SubCell"/>
</dbReference>
<dbReference type="SUPFAM" id="SSF81321">
    <property type="entry name" value="Family A G protein-coupled receptor-like"/>
    <property type="match status" value="1"/>
</dbReference>
<dbReference type="PANTHER" id="PTHR46641">
    <property type="entry name" value="FMRFAMIDE RECEPTOR-RELATED"/>
    <property type="match status" value="1"/>
</dbReference>
<evidence type="ECO:0000259" key="6">
    <source>
        <dbReference type="PROSITE" id="PS50262"/>
    </source>
</evidence>
<feature type="transmembrane region" description="Helical" evidence="5">
    <location>
        <begin position="83"/>
        <end position="107"/>
    </location>
</feature>
<dbReference type="InterPro" id="IPR052954">
    <property type="entry name" value="GPCR-Ligand_Int"/>
</dbReference>
<protein>
    <submittedName>
        <fullName evidence="7">Peptide receptor GPCR</fullName>
    </submittedName>
</protein>
<dbReference type="EMBL" id="BMAT01006040">
    <property type="protein sequence ID" value="GFS04892.1"/>
    <property type="molecule type" value="Genomic_DNA"/>
</dbReference>
<keyword evidence="3 5" id="KW-1133">Transmembrane helix</keyword>
<gene>
    <name evidence="7" type="ORF">ElyMa_002923500</name>
</gene>
<feature type="transmembrane region" description="Helical" evidence="5">
    <location>
        <begin position="233"/>
        <end position="257"/>
    </location>
</feature>
<feature type="transmembrane region" description="Helical" evidence="5">
    <location>
        <begin position="179"/>
        <end position="206"/>
    </location>
</feature>
<dbReference type="GO" id="GO:0004930">
    <property type="term" value="F:G protein-coupled receptor activity"/>
    <property type="evidence" value="ECO:0007669"/>
    <property type="project" value="InterPro"/>
</dbReference>
<feature type="transmembrane region" description="Helical" evidence="5">
    <location>
        <begin position="277"/>
        <end position="298"/>
    </location>
</feature>
<feature type="transmembrane region" description="Helical" evidence="5">
    <location>
        <begin position="12"/>
        <end position="36"/>
    </location>
</feature>
<evidence type="ECO:0000313" key="7">
    <source>
        <dbReference type="EMBL" id="GFS04892.1"/>
    </source>
</evidence>
<evidence type="ECO:0000256" key="2">
    <source>
        <dbReference type="ARBA" id="ARBA00022692"/>
    </source>
</evidence>
<proteinExistence type="predicted"/>
<dbReference type="InterPro" id="IPR000276">
    <property type="entry name" value="GPCR_Rhodpsn"/>
</dbReference>